<sequence>MEGHSPGEECTNPVKHKSRCIPRVGTVSSYFIPNSKDPEFNCSSSDKALDPVVSGHFLFLQRTPRKPFYDHLPNTIPNINQSSINYPALISSWVNVAALVALPASVPLGNAVANKHALVMPSQAYLPPSFDSRFPD</sequence>
<dbReference type="VEuPathDB" id="FungiDB:I7I51_02463"/>
<organism evidence="1 2">
    <name type="scientific">Ajellomyces capsulatus</name>
    <name type="common">Darling's disease fungus</name>
    <name type="synonym">Histoplasma capsulatum</name>
    <dbReference type="NCBI Taxonomy" id="5037"/>
    <lineage>
        <taxon>Eukaryota</taxon>
        <taxon>Fungi</taxon>
        <taxon>Dikarya</taxon>
        <taxon>Ascomycota</taxon>
        <taxon>Pezizomycotina</taxon>
        <taxon>Eurotiomycetes</taxon>
        <taxon>Eurotiomycetidae</taxon>
        <taxon>Onygenales</taxon>
        <taxon>Ajellomycetaceae</taxon>
        <taxon>Histoplasma</taxon>
    </lineage>
</organism>
<dbReference type="EMBL" id="CP069112">
    <property type="protein sequence ID" value="QSS62724.1"/>
    <property type="molecule type" value="Genomic_DNA"/>
</dbReference>
<dbReference type="AlphaFoldDB" id="A0A8A1MDP4"/>
<evidence type="ECO:0000313" key="2">
    <source>
        <dbReference type="Proteomes" id="UP000663671"/>
    </source>
</evidence>
<accession>A0A8A1MDP4</accession>
<dbReference type="Proteomes" id="UP000663671">
    <property type="component" value="Chromosome 7"/>
</dbReference>
<gene>
    <name evidence="1" type="ORF">I7I51_02463</name>
</gene>
<name>A0A8A1MDP4_AJECA</name>
<reference evidence="1" key="1">
    <citation type="submission" date="2021-01" db="EMBL/GenBank/DDBJ databases">
        <title>Chromosome-level genome assembly of a human fungal pathogen reveals clustering of transcriptionally co-regulated genes.</title>
        <authorList>
            <person name="Voorhies M."/>
            <person name="Cohen S."/>
            <person name="Shea T.P."/>
            <person name="Petrus S."/>
            <person name="Munoz J.F."/>
            <person name="Poplawski S."/>
            <person name="Goldman W.E."/>
            <person name="Michael T."/>
            <person name="Cuomo C.A."/>
            <person name="Sil A."/>
            <person name="Beyhan S."/>
        </authorList>
    </citation>
    <scope>NUCLEOTIDE SEQUENCE</scope>
    <source>
        <strain evidence="1">WU24</strain>
    </source>
</reference>
<proteinExistence type="predicted"/>
<protein>
    <submittedName>
        <fullName evidence="1">Uncharacterized protein</fullName>
    </submittedName>
</protein>
<evidence type="ECO:0000313" key="1">
    <source>
        <dbReference type="EMBL" id="QSS62724.1"/>
    </source>
</evidence>
<dbReference type="OrthoDB" id="10408016at2759"/>